<evidence type="ECO:0000313" key="2">
    <source>
        <dbReference type="Proteomes" id="UP001204144"/>
    </source>
</evidence>
<sequence>MKKLLLVVFISTQSYAQEKPSNGSPIKPTPVEFLLGHKRIQGQTIIIKNFSKSKFGIFSLTTLAGDYKNVDKTNNELFSNIQLNYDIYKGLKITSGATFSSVKGFAPIAGLEYVFVNKNFTIVLNPTIELNKSSGLANFGQLEYAPKNDKLNPYFRIQGLYVHGINDNHHERSSIVLRTGISKKSFSTGLGFNQDYYGPSKIVKSNFGVFFQYKFI</sequence>
<keyword evidence="2" id="KW-1185">Reference proteome</keyword>
<dbReference type="RefSeq" id="WP_255037709.1">
    <property type="nucleotide sequence ID" value="NZ_RJUF01000048.1"/>
</dbReference>
<protein>
    <submittedName>
        <fullName evidence="1">Uncharacterized protein</fullName>
    </submittedName>
</protein>
<evidence type="ECO:0000313" key="1">
    <source>
        <dbReference type="EMBL" id="MCP9763949.1"/>
    </source>
</evidence>
<reference evidence="1 2" key="1">
    <citation type="submission" date="2018-11" db="EMBL/GenBank/DDBJ databases">
        <title>Novel bacteria species description.</title>
        <authorList>
            <person name="Han J.-H."/>
        </authorList>
    </citation>
    <scope>NUCLEOTIDE SEQUENCE [LARGE SCALE GENOMIC DNA]</scope>
    <source>
        <strain evidence="1 2">KCTC23259</strain>
    </source>
</reference>
<gene>
    <name evidence="1" type="ORF">EGI31_13415</name>
</gene>
<dbReference type="Proteomes" id="UP001204144">
    <property type="component" value="Unassembled WGS sequence"/>
</dbReference>
<dbReference type="EMBL" id="RJUF01000048">
    <property type="protein sequence ID" value="MCP9763949.1"/>
    <property type="molecule type" value="Genomic_DNA"/>
</dbReference>
<name>A0AAE3H4M4_9BACT</name>
<organism evidence="1 2">
    <name type="scientific">Lacihabitans soyangensis</name>
    <dbReference type="NCBI Taxonomy" id="869394"/>
    <lineage>
        <taxon>Bacteria</taxon>
        <taxon>Pseudomonadati</taxon>
        <taxon>Bacteroidota</taxon>
        <taxon>Cytophagia</taxon>
        <taxon>Cytophagales</taxon>
        <taxon>Leadbetterellaceae</taxon>
        <taxon>Lacihabitans</taxon>
    </lineage>
</organism>
<accession>A0AAE3H4M4</accession>
<proteinExistence type="predicted"/>
<dbReference type="AlphaFoldDB" id="A0AAE3H4M4"/>
<comment type="caution">
    <text evidence="1">The sequence shown here is derived from an EMBL/GenBank/DDBJ whole genome shotgun (WGS) entry which is preliminary data.</text>
</comment>